<evidence type="ECO:0000256" key="4">
    <source>
        <dbReference type="ARBA" id="ARBA00022553"/>
    </source>
</evidence>
<evidence type="ECO:0000259" key="16">
    <source>
        <dbReference type="PROSITE" id="PS50112"/>
    </source>
</evidence>
<dbReference type="Proteomes" id="UP000229740">
    <property type="component" value="Unassembled WGS sequence"/>
</dbReference>
<evidence type="ECO:0000256" key="3">
    <source>
        <dbReference type="ARBA" id="ARBA00012438"/>
    </source>
</evidence>
<evidence type="ECO:0000256" key="9">
    <source>
        <dbReference type="ARBA" id="ARBA00022840"/>
    </source>
</evidence>
<dbReference type="InterPro" id="IPR003661">
    <property type="entry name" value="HisK_dim/P_dom"/>
</dbReference>
<dbReference type="InterPro" id="IPR000700">
    <property type="entry name" value="PAS-assoc_C"/>
</dbReference>
<dbReference type="FunFam" id="3.30.565.10:FF:000010">
    <property type="entry name" value="Sensor histidine kinase RcsC"/>
    <property type="match status" value="1"/>
</dbReference>
<evidence type="ECO:0000256" key="7">
    <source>
        <dbReference type="ARBA" id="ARBA00022741"/>
    </source>
</evidence>
<dbReference type="PROSITE" id="PS50109">
    <property type="entry name" value="HIS_KIN"/>
    <property type="match status" value="1"/>
</dbReference>
<evidence type="ECO:0000256" key="2">
    <source>
        <dbReference type="ARBA" id="ARBA00004370"/>
    </source>
</evidence>
<dbReference type="PANTHER" id="PTHR43047">
    <property type="entry name" value="TWO-COMPONENT HISTIDINE PROTEIN KINASE"/>
    <property type="match status" value="1"/>
</dbReference>
<dbReference type="EMBL" id="PDPS01000023">
    <property type="protein sequence ID" value="PID58342.1"/>
    <property type="molecule type" value="Genomic_DNA"/>
</dbReference>
<dbReference type="PROSITE" id="PS50112">
    <property type="entry name" value="PAS"/>
    <property type="match status" value="1"/>
</dbReference>
<keyword evidence="6" id="KW-0812">Transmembrane</keyword>
<evidence type="ECO:0000256" key="13">
    <source>
        <dbReference type="SAM" id="Coils"/>
    </source>
</evidence>
<dbReference type="PROSITE" id="PS50113">
    <property type="entry name" value="PAC"/>
    <property type="match status" value="1"/>
</dbReference>
<dbReference type="InterPro" id="IPR004358">
    <property type="entry name" value="Sig_transdc_His_kin-like_C"/>
</dbReference>
<dbReference type="PROSITE" id="PS50110">
    <property type="entry name" value="RESPONSE_REGULATORY"/>
    <property type="match status" value="1"/>
</dbReference>
<evidence type="ECO:0000256" key="10">
    <source>
        <dbReference type="ARBA" id="ARBA00022989"/>
    </source>
</evidence>
<dbReference type="FunFam" id="1.10.287.130:FF:000004">
    <property type="entry name" value="Ethylene receptor 1"/>
    <property type="match status" value="1"/>
</dbReference>
<keyword evidence="10" id="KW-1133">Transmembrane helix</keyword>
<dbReference type="EC" id="2.7.13.3" evidence="3"/>
<dbReference type="SMART" id="SM00388">
    <property type="entry name" value="HisKA"/>
    <property type="match status" value="1"/>
</dbReference>
<dbReference type="Gene3D" id="3.30.565.10">
    <property type="entry name" value="Histidine kinase-like ATPase, C-terminal domain"/>
    <property type="match status" value="1"/>
</dbReference>
<dbReference type="Pfam" id="PF00072">
    <property type="entry name" value="Response_reg"/>
    <property type="match status" value="1"/>
</dbReference>
<keyword evidence="13" id="KW-0175">Coiled coil</keyword>
<dbReference type="GO" id="GO:0016020">
    <property type="term" value="C:membrane"/>
    <property type="evidence" value="ECO:0007669"/>
    <property type="project" value="UniProtKB-SubCell"/>
</dbReference>
<evidence type="ECO:0000313" key="18">
    <source>
        <dbReference type="EMBL" id="PID58342.1"/>
    </source>
</evidence>
<dbReference type="InterPro" id="IPR013655">
    <property type="entry name" value="PAS_fold_3"/>
</dbReference>
<dbReference type="InterPro" id="IPR011006">
    <property type="entry name" value="CheY-like_superfamily"/>
</dbReference>
<protein>
    <recommendedName>
        <fullName evidence="3">histidine kinase</fullName>
        <ecNumber evidence="3">2.7.13.3</ecNumber>
    </recommendedName>
</protein>
<dbReference type="Gene3D" id="1.10.287.130">
    <property type="match status" value="1"/>
</dbReference>
<accession>A0A2G6E910</accession>
<dbReference type="SMART" id="SM00091">
    <property type="entry name" value="PAS"/>
    <property type="match status" value="1"/>
</dbReference>
<evidence type="ECO:0000256" key="8">
    <source>
        <dbReference type="ARBA" id="ARBA00022777"/>
    </source>
</evidence>
<evidence type="ECO:0000256" key="12">
    <source>
        <dbReference type="PROSITE-ProRule" id="PRU00169"/>
    </source>
</evidence>
<dbReference type="PRINTS" id="PR00344">
    <property type="entry name" value="BCTRLSENSOR"/>
</dbReference>
<dbReference type="AlphaFoldDB" id="A0A2G6E910"/>
<keyword evidence="7" id="KW-0547">Nucleotide-binding</keyword>
<dbReference type="Pfam" id="PF00512">
    <property type="entry name" value="HisKA"/>
    <property type="match status" value="1"/>
</dbReference>
<comment type="subcellular location">
    <subcellularLocation>
        <location evidence="2">Membrane</location>
    </subcellularLocation>
</comment>
<dbReference type="InterPro" id="IPR036890">
    <property type="entry name" value="HATPase_C_sf"/>
</dbReference>
<dbReference type="InterPro" id="IPR005467">
    <property type="entry name" value="His_kinase_dom"/>
</dbReference>
<dbReference type="CDD" id="cd17534">
    <property type="entry name" value="REC_DC-like"/>
    <property type="match status" value="1"/>
</dbReference>
<dbReference type="Pfam" id="PF02518">
    <property type="entry name" value="HATPase_c"/>
    <property type="match status" value="1"/>
</dbReference>
<keyword evidence="8" id="KW-0418">Kinase</keyword>
<evidence type="ECO:0000313" key="19">
    <source>
        <dbReference type="Proteomes" id="UP000229740"/>
    </source>
</evidence>
<dbReference type="Gene3D" id="3.40.50.2300">
    <property type="match status" value="1"/>
</dbReference>
<name>A0A2G6E910_9BACT</name>
<comment type="caution">
    <text evidence="18">The sequence shown here is derived from an EMBL/GenBank/DDBJ whole genome shotgun (WGS) entry which is preliminary data.</text>
</comment>
<dbReference type="NCBIfam" id="TIGR00229">
    <property type="entry name" value="sensory_box"/>
    <property type="match status" value="1"/>
</dbReference>
<dbReference type="CDD" id="cd00130">
    <property type="entry name" value="PAS"/>
    <property type="match status" value="1"/>
</dbReference>
<proteinExistence type="predicted"/>
<keyword evidence="9" id="KW-0067">ATP-binding</keyword>
<dbReference type="SUPFAM" id="SSF55874">
    <property type="entry name" value="ATPase domain of HSP90 chaperone/DNA topoisomerase II/histidine kinase"/>
    <property type="match status" value="1"/>
</dbReference>
<dbReference type="CDD" id="cd00082">
    <property type="entry name" value="HisKA"/>
    <property type="match status" value="1"/>
</dbReference>
<feature type="modified residue" description="4-aspartylphosphate" evidence="12">
    <location>
        <position position="89"/>
    </location>
</feature>
<keyword evidence="5" id="KW-0808">Transferase</keyword>
<dbReference type="PANTHER" id="PTHR43047:SF64">
    <property type="entry name" value="HISTIDINE KINASE CONTAINING CHEY-HOMOLOGOUS RECEIVER DOMAIN AND PAS DOMAIN-RELATED"/>
    <property type="match status" value="1"/>
</dbReference>
<dbReference type="InterPro" id="IPR000014">
    <property type="entry name" value="PAS"/>
</dbReference>
<feature type="domain" description="PAS" evidence="16">
    <location>
        <begin position="166"/>
        <end position="235"/>
    </location>
</feature>
<dbReference type="InterPro" id="IPR001789">
    <property type="entry name" value="Sig_transdc_resp-reg_receiver"/>
</dbReference>
<feature type="coiled-coil region" evidence="13">
    <location>
        <begin position="280"/>
        <end position="336"/>
    </location>
</feature>
<dbReference type="SUPFAM" id="SSF47384">
    <property type="entry name" value="Homodimeric domain of signal transducing histidine kinase"/>
    <property type="match status" value="1"/>
</dbReference>
<gene>
    <name evidence="18" type="ORF">CSB45_04550</name>
</gene>
<feature type="domain" description="Histidine kinase" evidence="14">
    <location>
        <begin position="346"/>
        <end position="575"/>
    </location>
</feature>
<dbReference type="SUPFAM" id="SSF55785">
    <property type="entry name" value="PYP-like sensor domain (PAS domain)"/>
    <property type="match status" value="1"/>
</dbReference>
<evidence type="ECO:0000256" key="11">
    <source>
        <dbReference type="ARBA" id="ARBA00023136"/>
    </source>
</evidence>
<evidence type="ECO:0000256" key="5">
    <source>
        <dbReference type="ARBA" id="ARBA00022679"/>
    </source>
</evidence>
<dbReference type="GO" id="GO:0005524">
    <property type="term" value="F:ATP binding"/>
    <property type="evidence" value="ECO:0007669"/>
    <property type="project" value="UniProtKB-KW"/>
</dbReference>
<evidence type="ECO:0000259" key="14">
    <source>
        <dbReference type="PROSITE" id="PS50109"/>
    </source>
</evidence>
<sequence>MKAVPVSYCALPIPFREARKICARTVRFTRHGELMKKPRVLIVEDEFITAMDLQTQLEDLGYLVNGRVQSAEEALSLVRSQPFDLILMDIMLRGEKTGIEAASEIRSEFRTPVIYLTATTAPQLLAQAKTSEPFGFLMKPFQKNELRANIEMALYKHEIDEGLRKNEEKYRQLVELADDAIAVVQDDVLKFTNSRVANLSGYSQTELRSAKFLNFIHPDDLDMVKDSHTRRLQGEELPSSYPARIVLKDGSTKWVEFRAIQIEWEERPAILVFFTDITKRKEAEVASENYKNQLEELVAKRTAKLEQEIYERKCIEENLRQAKENALQSKDLAEAANIAKSAFVANMSHELRTPLNGILGYAQILQCDPQLNEEQRAQIDIIRTSGEHLLILLNDILDLSKLEAEKLKLQETAFYLSDILKPLIHMVQLETRKKGLHFEYEKSPGLLYAFHGDAMRLRQVLFNLLGNAVKFTEEGMVSFRVRRAADHEPDSASAASRQLAICFEVEDTGVGIPPEQREKIFTPFSQYAGSRLYTEGPGLGLTLCQRLLHLMGSTLQVSSTQGQGSLFWFRLLLTEIKDTDIDT</sequence>
<dbReference type="CDD" id="cd16922">
    <property type="entry name" value="HATPase_EvgS-ArcB-TorS-like"/>
    <property type="match status" value="1"/>
</dbReference>
<organism evidence="18 19">
    <name type="scientific">candidate division KSB3 bacterium</name>
    <dbReference type="NCBI Taxonomy" id="2044937"/>
    <lineage>
        <taxon>Bacteria</taxon>
        <taxon>candidate division KSB3</taxon>
    </lineage>
</organism>
<dbReference type="InterPro" id="IPR036097">
    <property type="entry name" value="HisK_dim/P_sf"/>
</dbReference>
<dbReference type="Pfam" id="PF08447">
    <property type="entry name" value="PAS_3"/>
    <property type="match status" value="1"/>
</dbReference>
<reference evidence="18 19" key="1">
    <citation type="submission" date="2017-10" db="EMBL/GenBank/DDBJ databases">
        <title>Novel microbial diversity and functional potential in the marine mammal oral microbiome.</title>
        <authorList>
            <person name="Dudek N.K."/>
            <person name="Sun C.L."/>
            <person name="Burstein D."/>
            <person name="Kantor R.S."/>
            <person name="Aliaga Goltsman D.S."/>
            <person name="Bik E.M."/>
            <person name="Thomas B.C."/>
            <person name="Banfield J.F."/>
            <person name="Relman D.A."/>
        </authorList>
    </citation>
    <scope>NUCLEOTIDE SEQUENCE [LARGE SCALE GENOMIC DNA]</scope>
    <source>
        <strain evidence="18">DOLZORAL124_49_17</strain>
    </source>
</reference>
<dbReference type="SMART" id="SM00448">
    <property type="entry name" value="REC"/>
    <property type="match status" value="1"/>
</dbReference>
<dbReference type="InterPro" id="IPR035965">
    <property type="entry name" value="PAS-like_dom_sf"/>
</dbReference>
<feature type="domain" description="PAC" evidence="17">
    <location>
        <begin position="239"/>
        <end position="289"/>
    </location>
</feature>
<keyword evidence="11" id="KW-0472">Membrane</keyword>
<dbReference type="Gene3D" id="3.30.450.20">
    <property type="entry name" value="PAS domain"/>
    <property type="match status" value="1"/>
</dbReference>
<comment type="catalytic activity">
    <reaction evidence="1">
        <text>ATP + protein L-histidine = ADP + protein N-phospho-L-histidine.</text>
        <dbReference type="EC" id="2.7.13.3"/>
    </reaction>
</comment>
<dbReference type="SMART" id="SM00387">
    <property type="entry name" value="HATPase_c"/>
    <property type="match status" value="1"/>
</dbReference>
<feature type="domain" description="Response regulatory" evidence="15">
    <location>
        <begin position="39"/>
        <end position="154"/>
    </location>
</feature>
<dbReference type="SUPFAM" id="SSF52172">
    <property type="entry name" value="CheY-like"/>
    <property type="match status" value="1"/>
</dbReference>
<dbReference type="InterPro" id="IPR003594">
    <property type="entry name" value="HATPase_dom"/>
</dbReference>
<keyword evidence="4 12" id="KW-0597">Phosphoprotein</keyword>
<evidence type="ECO:0000256" key="6">
    <source>
        <dbReference type="ARBA" id="ARBA00022692"/>
    </source>
</evidence>
<evidence type="ECO:0000259" key="17">
    <source>
        <dbReference type="PROSITE" id="PS50113"/>
    </source>
</evidence>
<evidence type="ECO:0000259" key="15">
    <source>
        <dbReference type="PROSITE" id="PS50110"/>
    </source>
</evidence>
<dbReference type="GO" id="GO:0000155">
    <property type="term" value="F:phosphorelay sensor kinase activity"/>
    <property type="evidence" value="ECO:0007669"/>
    <property type="project" value="InterPro"/>
</dbReference>
<evidence type="ECO:0000256" key="1">
    <source>
        <dbReference type="ARBA" id="ARBA00000085"/>
    </source>
</evidence>